<sequence>MYNASATGTDETRLSRKKVTNYKSTMNSLSRKYPLVIISPNKELLNSSNNREFSSKSDLQQMSINQKSKKSPNVFRLTQEANLNWELLKKKKLNKTYSVSSTQQIGMPIYNSTQIVEQESDSVCSPHRLNSPNRAKLRMSPAIDLPIRNQQHEEAIIPSNKSKHKSALRTSSRSNRGLTTKYSNHLNINDKDKNDDQSIGSNSLPNEKYPISKAQLVSRLISSTNKLEHSKSILHRRAKLHLTTPNSKLKDHLTHHVNSKFSSSLKVKSPTKLDNSYSPPNFSLNTSHQSGTNDQIPEQERLEISLKRNYSNNSLAALDTDNCSEKSSDDETSTQIETGMVGVYLEASYPQLPPLCSLCCSAGPHELIYCSICCDCYHHFCVGLESDSSGADTWMCSSCTSCAVCRRGRDVDIIHQCYKCQTYYHMGCLGIHLPFPLAEEGSNNWPCPRCVICQGCGTQRPEKFPEQLTGEKVFCKRCIFLRKKGNFCPVCDKVYEDNNWNCRMIQCDDCKAWLHDTCESLSDEDYHLLGELPGNFPYTCSICHKMSADSSEVAPWRRAVDEDRNKRIHSIVYQLKSQQMLGNLLINLESAPNGMKSFHSTLITVISNVDNCTYFTVTAFCKDFMSVMHEIFKLVDKHSLIHRYTFSLQTMFIKLICQEFPWFVIPLIGSSVPHSRSTKQEKKRKLSTRNCDYFPSSDFFNPTDSSVLFPAYKFDHKYAKSNSESNSPKKRKILSHKSFSSPLKQNPIDRRQCILCKEIGDALGEKEGRLLPCGINEWVHINCAIWSSDVYTRGSCIKNIDTALLTGLKSCCSLCGLLGATVGCYNKYCLQMVHYKCAFNEHWVFLKNMKVYCPEHGSSFNSEFVCSETDFLIDEFLFVESTSSQKKRLQNMTQLTGPRKLNIVSGCVRVYSLGSIVPSSDTRDAIYPVNFRSSRLFWSIRKPNILSTYTCFVKEYIPDEPITHQDINYTIPHDPDSKNTHISLTNAKLQNSLKEKHSQTSTVSLSLISPHSSKELLEFDKVKLDSPPPVEISSDINLGSDMCSSQSHVFTGLFEQSFPFFKQTDSSDITFQKVINYSKICANKLFPLTNEDFYLTQHLTRLSDSHFCYHDNAPNQQQQQPQSKQIHISRLRFLIVCSDGFTTQGDSLQGAWDNVIHELTLAREINHLPPLSFQSTFPQDMFGFTLHSVSRELEKLDDVEKCSMYQFKFHQPSISQDWSDSDHVYGNKFGAARCISYTTRSQLGMFNFFYSKHRLPPPQPNKHKLASILNEDELYPELQFHNPQFFENGTLPFFRYRQMIKNLPNTVRVFPSKIQGLGIYALRDIDPGDMIIEYTGLVIRPFMCDIKEALYESKGIGCYMFKIDQNQVVDGTMSGNASRFINHSCQPNCASKIVIIELKKKILIFAQRKILMGEELTYDYKFPLEDIKIPCLCKSRKCRKYMN</sequence>
<dbReference type="SUPFAM" id="SSF57903">
    <property type="entry name" value="FYVE/PHD zinc finger"/>
    <property type="match status" value="2"/>
</dbReference>
<evidence type="ECO:0000256" key="1">
    <source>
        <dbReference type="ARBA" id="ARBA00004123"/>
    </source>
</evidence>
<comment type="subcellular location">
    <subcellularLocation>
        <location evidence="1">Nucleus</location>
    </subcellularLocation>
</comment>
<dbReference type="Gene3D" id="3.30.40.10">
    <property type="entry name" value="Zinc/RING finger domain, C3HC4 (zinc finger)"/>
    <property type="match status" value="3"/>
</dbReference>
<evidence type="ECO:0000313" key="21">
    <source>
        <dbReference type="EMBL" id="KAI6660942.1"/>
    </source>
</evidence>
<dbReference type="PROSITE" id="PS51542">
    <property type="entry name" value="FYRN"/>
    <property type="match status" value="1"/>
</dbReference>
<evidence type="ECO:0000256" key="14">
    <source>
        <dbReference type="ARBA" id="ARBA00023242"/>
    </source>
</evidence>
<keyword evidence="13" id="KW-0804">Transcription</keyword>
<dbReference type="PANTHER" id="PTHR45838">
    <property type="entry name" value="HISTONE-LYSINE-N-METHYLTRANSFERASE 2 KMT2 FAMILY MEMBER"/>
    <property type="match status" value="1"/>
</dbReference>
<evidence type="ECO:0000256" key="9">
    <source>
        <dbReference type="ARBA" id="ARBA00022853"/>
    </source>
</evidence>
<evidence type="ECO:0000256" key="8">
    <source>
        <dbReference type="ARBA" id="ARBA00022833"/>
    </source>
</evidence>
<keyword evidence="6" id="KW-0677">Repeat</keyword>
<dbReference type="Pfam" id="PF00856">
    <property type="entry name" value="SET"/>
    <property type="match status" value="1"/>
</dbReference>
<evidence type="ECO:0000256" key="16">
    <source>
        <dbReference type="SAM" id="MobiDB-lite"/>
    </source>
</evidence>
<protein>
    <submittedName>
        <fullName evidence="21">Histone-lysine N-methyltransferase 2B isoform X1</fullName>
    </submittedName>
</protein>
<feature type="region of interest" description="Disordered" evidence="16">
    <location>
        <begin position="257"/>
        <end position="295"/>
    </location>
</feature>
<keyword evidence="7 15" id="KW-0863">Zinc-finger</keyword>
<dbReference type="CDD" id="cd15508">
    <property type="entry name" value="PHD3_KMT2A_like"/>
    <property type="match status" value="1"/>
</dbReference>
<keyword evidence="12" id="KW-0238">DNA-binding</keyword>
<keyword evidence="4" id="KW-0949">S-adenosyl-L-methionine</keyword>
<dbReference type="PANTHER" id="PTHR45838:SF4">
    <property type="entry name" value="HISTONE-LYSINE N-METHYLTRANSFERASE TRITHORAX"/>
    <property type="match status" value="1"/>
</dbReference>
<dbReference type="Gene3D" id="3.30.160.360">
    <property type="match status" value="2"/>
</dbReference>
<evidence type="ECO:0000256" key="15">
    <source>
        <dbReference type="PROSITE-ProRule" id="PRU00146"/>
    </source>
</evidence>
<feature type="domain" description="PHD-type" evidence="17">
    <location>
        <begin position="485"/>
        <end position="546"/>
    </location>
</feature>
<keyword evidence="22" id="KW-1185">Reference proteome</keyword>
<evidence type="ECO:0000256" key="5">
    <source>
        <dbReference type="ARBA" id="ARBA00022723"/>
    </source>
</evidence>
<evidence type="ECO:0000256" key="12">
    <source>
        <dbReference type="ARBA" id="ARBA00023125"/>
    </source>
</evidence>
<dbReference type="Gene3D" id="1.20.920.10">
    <property type="entry name" value="Bromodomain-like"/>
    <property type="match status" value="1"/>
</dbReference>
<dbReference type="SMART" id="SM00541">
    <property type="entry name" value="FYRN"/>
    <property type="match status" value="1"/>
</dbReference>
<accession>A0AAV7KHV1</accession>
<keyword evidence="14" id="KW-0539">Nucleus</keyword>
<dbReference type="InterPro" id="IPR011011">
    <property type="entry name" value="Znf_FYVE_PHD"/>
</dbReference>
<dbReference type="PROSITE" id="PS50280">
    <property type="entry name" value="SET"/>
    <property type="match status" value="1"/>
</dbReference>
<keyword evidence="2" id="KW-0489">Methyltransferase</keyword>
<dbReference type="SMART" id="SM00317">
    <property type="entry name" value="SET"/>
    <property type="match status" value="1"/>
</dbReference>
<dbReference type="SUPFAM" id="SSF82199">
    <property type="entry name" value="SET domain"/>
    <property type="match status" value="1"/>
</dbReference>
<dbReference type="Pfam" id="PF05965">
    <property type="entry name" value="FYRC"/>
    <property type="match status" value="1"/>
</dbReference>
<dbReference type="InterPro" id="IPR034732">
    <property type="entry name" value="EPHD"/>
</dbReference>
<evidence type="ECO:0000259" key="17">
    <source>
        <dbReference type="PROSITE" id="PS50016"/>
    </source>
</evidence>
<feature type="compositionally biased region" description="Polar residues" evidence="16">
    <location>
        <begin position="168"/>
        <end position="187"/>
    </location>
</feature>
<evidence type="ECO:0000259" key="19">
    <source>
        <dbReference type="PROSITE" id="PS50868"/>
    </source>
</evidence>
<evidence type="ECO:0000259" key="20">
    <source>
        <dbReference type="PROSITE" id="PS51805"/>
    </source>
</evidence>
<proteinExistence type="predicted"/>
<dbReference type="PROSITE" id="PS50868">
    <property type="entry name" value="POST_SET"/>
    <property type="match status" value="1"/>
</dbReference>
<reference evidence="21 22" key="1">
    <citation type="journal article" date="2023" name="BMC Biol.">
        <title>The compact genome of the sponge Oopsacas minuta (Hexactinellida) is lacking key metazoan core genes.</title>
        <authorList>
            <person name="Santini S."/>
            <person name="Schenkelaars Q."/>
            <person name="Jourda C."/>
            <person name="Duchesne M."/>
            <person name="Belahbib H."/>
            <person name="Rocher C."/>
            <person name="Selva M."/>
            <person name="Riesgo A."/>
            <person name="Vervoort M."/>
            <person name="Leys S.P."/>
            <person name="Kodjabachian L."/>
            <person name="Le Bivic A."/>
            <person name="Borchiellini C."/>
            <person name="Claverie J.M."/>
            <person name="Renard E."/>
        </authorList>
    </citation>
    <scope>NUCLEOTIDE SEQUENCE [LARGE SCALE GENOMIC DNA]</scope>
    <source>
        <strain evidence="21">SPO-2</strain>
    </source>
</reference>
<evidence type="ECO:0000256" key="6">
    <source>
        <dbReference type="ARBA" id="ARBA00022737"/>
    </source>
</evidence>
<dbReference type="PROSITE" id="PS51543">
    <property type="entry name" value="FYRC"/>
    <property type="match status" value="1"/>
</dbReference>
<evidence type="ECO:0000256" key="11">
    <source>
        <dbReference type="ARBA" id="ARBA00023117"/>
    </source>
</evidence>
<dbReference type="InterPro" id="IPR036427">
    <property type="entry name" value="Bromodomain-like_sf"/>
</dbReference>
<dbReference type="InterPro" id="IPR003888">
    <property type="entry name" value="FYrich_N"/>
</dbReference>
<dbReference type="GO" id="GO:0032259">
    <property type="term" value="P:methylation"/>
    <property type="evidence" value="ECO:0007669"/>
    <property type="project" value="UniProtKB-KW"/>
</dbReference>
<feature type="domain" description="PHD-type" evidence="20">
    <location>
        <begin position="750"/>
        <end position="857"/>
    </location>
</feature>
<keyword evidence="11" id="KW-0103">Bromodomain</keyword>
<evidence type="ECO:0000256" key="2">
    <source>
        <dbReference type="ARBA" id="ARBA00022603"/>
    </source>
</evidence>
<dbReference type="SMART" id="SM00542">
    <property type="entry name" value="FYRC"/>
    <property type="match status" value="1"/>
</dbReference>
<feature type="compositionally biased region" description="Polar residues" evidence="16">
    <location>
        <begin position="259"/>
        <end position="295"/>
    </location>
</feature>
<feature type="domain" description="Post-SET" evidence="19">
    <location>
        <begin position="1427"/>
        <end position="1443"/>
    </location>
</feature>
<keyword evidence="3" id="KW-0808">Transferase</keyword>
<keyword evidence="9" id="KW-0156">Chromatin regulator</keyword>
<dbReference type="Pfam" id="PF00628">
    <property type="entry name" value="PHD"/>
    <property type="match status" value="1"/>
</dbReference>
<organism evidence="21 22">
    <name type="scientific">Oopsacas minuta</name>
    <dbReference type="NCBI Taxonomy" id="111878"/>
    <lineage>
        <taxon>Eukaryota</taxon>
        <taxon>Metazoa</taxon>
        <taxon>Porifera</taxon>
        <taxon>Hexactinellida</taxon>
        <taxon>Hexasterophora</taxon>
        <taxon>Lyssacinosida</taxon>
        <taxon>Leucopsacidae</taxon>
        <taxon>Oopsacas</taxon>
    </lineage>
</organism>
<evidence type="ECO:0000256" key="4">
    <source>
        <dbReference type="ARBA" id="ARBA00022691"/>
    </source>
</evidence>
<evidence type="ECO:0000256" key="7">
    <source>
        <dbReference type="ARBA" id="ARBA00022771"/>
    </source>
</evidence>
<gene>
    <name evidence="21" type="ORF">LOD99_13666</name>
</gene>
<dbReference type="SMART" id="SM00249">
    <property type="entry name" value="PHD"/>
    <property type="match status" value="4"/>
</dbReference>
<dbReference type="Pfam" id="PF05964">
    <property type="entry name" value="FYRN"/>
    <property type="match status" value="1"/>
</dbReference>
<feature type="domain" description="SET" evidence="18">
    <location>
        <begin position="1305"/>
        <end position="1421"/>
    </location>
</feature>
<dbReference type="CDD" id="cd15489">
    <property type="entry name" value="PHD_SF"/>
    <property type="match status" value="1"/>
</dbReference>
<evidence type="ECO:0000313" key="22">
    <source>
        <dbReference type="Proteomes" id="UP001165289"/>
    </source>
</evidence>
<feature type="region of interest" description="Disordered" evidence="16">
    <location>
        <begin position="154"/>
        <end position="207"/>
    </location>
</feature>
<dbReference type="CDD" id="cd15506">
    <property type="entry name" value="PHD1_KMT2A_like"/>
    <property type="match status" value="1"/>
</dbReference>
<feature type="domain" description="PHD-type" evidence="17">
    <location>
        <begin position="399"/>
        <end position="453"/>
    </location>
</feature>
<dbReference type="InterPro" id="IPR046341">
    <property type="entry name" value="SET_dom_sf"/>
</dbReference>
<dbReference type="InterPro" id="IPR003889">
    <property type="entry name" value="FYrich_C"/>
</dbReference>
<dbReference type="InterPro" id="IPR001214">
    <property type="entry name" value="SET_dom"/>
</dbReference>
<dbReference type="GO" id="GO:0045893">
    <property type="term" value="P:positive regulation of DNA-templated transcription"/>
    <property type="evidence" value="ECO:0007669"/>
    <property type="project" value="TreeGrafter"/>
</dbReference>
<keyword evidence="8" id="KW-0862">Zinc</keyword>
<dbReference type="Proteomes" id="UP001165289">
    <property type="component" value="Unassembled WGS sequence"/>
</dbReference>
<dbReference type="SMART" id="SM00508">
    <property type="entry name" value="PostSET"/>
    <property type="match status" value="1"/>
</dbReference>
<dbReference type="GO" id="GO:0008270">
    <property type="term" value="F:zinc ion binding"/>
    <property type="evidence" value="ECO:0007669"/>
    <property type="project" value="UniProtKB-KW"/>
</dbReference>
<dbReference type="PROSITE" id="PS51805">
    <property type="entry name" value="EPHD"/>
    <property type="match status" value="1"/>
</dbReference>
<evidence type="ECO:0000256" key="13">
    <source>
        <dbReference type="ARBA" id="ARBA00023163"/>
    </source>
</evidence>
<dbReference type="PROSITE" id="PS50016">
    <property type="entry name" value="ZF_PHD_2"/>
    <property type="match status" value="3"/>
</dbReference>
<keyword evidence="5" id="KW-0479">Metal-binding</keyword>
<dbReference type="Pfam" id="PF13771">
    <property type="entry name" value="zf-HC5HC2H"/>
    <property type="match status" value="1"/>
</dbReference>
<dbReference type="InterPro" id="IPR001965">
    <property type="entry name" value="Znf_PHD"/>
</dbReference>
<dbReference type="GO" id="GO:0042800">
    <property type="term" value="F:histone H3K4 methyltransferase activity"/>
    <property type="evidence" value="ECO:0007669"/>
    <property type="project" value="TreeGrafter"/>
</dbReference>
<dbReference type="SUPFAM" id="SSF47370">
    <property type="entry name" value="Bromodomain"/>
    <property type="match status" value="1"/>
</dbReference>
<evidence type="ECO:0000259" key="18">
    <source>
        <dbReference type="PROSITE" id="PS50280"/>
    </source>
</evidence>
<dbReference type="GO" id="GO:0035097">
    <property type="term" value="C:histone methyltransferase complex"/>
    <property type="evidence" value="ECO:0007669"/>
    <property type="project" value="TreeGrafter"/>
</dbReference>
<dbReference type="GO" id="GO:0003677">
    <property type="term" value="F:DNA binding"/>
    <property type="evidence" value="ECO:0007669"/>
    <property type="project" value="UniProtKB-KW"/>
</dbReference>
<name>A0AAV7KHV1_9METZ</name>
<comment type="caution">
    <text evidence="21">The sequence shown here is derived from an EMBL/GenBank/DDBJ whole genome shotgun (WGS) entry which is preliminary data.</text>
</comment>
<dbReference type="InterPro" id="IPR003616">
    <property type="entry name" value="Post-SET_dom"/>
</dbReference>
<dbReference type="InterPro" id="IPR019787">
    <property type="entry name" value="Znf_PHD-finger"/>
</dbReference>
<keyword evidence="10" id="KW-0805">Transcription regulation</keyword>
<dbReference type="InterPro" id="IPR013083">
    <property type="entry name" value="Znf_RING/FYVE/PHD"/>
</dbReference>
<evidence type="ECO:0000256" key="3">
    <source>
        <dbReference type="ARBA" id="ARBA00022679"/>
    </source>
</evidence>
<dbReference type="Gene3D" id="2.170.270.10">
    <property type="entry name" value="SET domain"/>
    <property type="match status" value="1"/>
</dbReference>
<dbReference type="EMBL" id="JAKMXF010000022">
    <property type="protein sequence ID" value="KAI6660942.1"/>
    <property type="molecule type" value="Genomic_DNA"/>
</dbReference>
<feature type="domain" description="PHD-type" evidence="17">
    <location>
        <begin position="353"/>
        <end position="402"/>
    </location>
</feature>
<evidence type="ECO:0000256" key="10">
    <source>
        <dbReference type="ARBA" id="ARBA00023015"/>
    </source>
</evidence>